<dbReference type="PANTHER" id="PTHR45758:SF20">
    <property type="entry name" value="MITOFERRIN-2"/>
    <property type="match status" value="1"/>
</dbReference>
<keyword evidence="15" id="KW-1185">Reference proteome</keyword>
<dbReference type="OrthoDB" id="43906at2759"/>
<keyword evidence="5 12" id="KW-0812">Transmembrane</keyword>
<evidence type="ECO:0000256" key="2">
    <source>
        <dbReference type="ARBA" id="ARBA00006375"/>
    </source>
</evidence>
<evidence type="ECO:0000256" key="9">
    <source>
        <dbReference type="ARBA" id="ARBA00023065"/>
    </source>
</evidence>
<evidence type="ECO:0000313" key="15">
    <source>
        <dbReference type="Proteomes" id="UP000094527"/>
    </source>
</evidence>
<reference evidence="14 15" key="1">
    <citation type="journal article" date="2016" name="Genome Biol. Evol.">
        <title>Gene Family Evolution Reflects Adaptation to Soil Environmental Stressors in the Genome of the Collembolan Orchesella cincta.</title>
        <authorList>
            <person name="Faddeeva-Vakhrusheva A."/>
            <person name="Derks M.F."/>
            <person name="Anvar S.Y."/>
            <person name="Agamennone V."/>
            <person name="Suring W."/>
            <person name="Smit S."/>
            <person name="van Straalen N.M."/>
            <person name="Roelofs D."/>
        </authorList>
    </citation>
    <scope>NUCLEOTIDE SEQUENCE [LARGE SCALE GENOMIC DNA]</scope>
    <source>
        <tissue evidence="14">Mixed pool</tissue>
    </source>
</reference>
<dbReference type="InterPro" id="IPR018108">
    <property type="entry name" value="MCP_transmembrane"/>
</dbReference>
<dbReference type="Pfam" id="PF00153">
    <property type="entry name" value="Mito_carr"/>
    <property type="match status" value="2"/>
</dbReference>
<evidence type="ECO:0000256" key="10">
    <source>
        <dbReference type="ARBA" id="ARBA00023128"/>
    </source>
</evidence>
<dbReference type="EMBL" id="LJIJ01000611">
    <property type="protein sequence ID" value="ODM95879.1"/>
    <property type="molecule type" value="Genomic_DNA"/>
</dbReference>
<keyword evidence="7" id="KW-1133">Transmembrane helix</keyword>
<dbReference type="PROSITE" id="PS50920">
    <property type="entry name" value="SOLCAR"/>
    <property type="match status" value="1"/>
</dbReference>
<dbReference type="PANTHER" id="PTHR45758">
    <property type="entry name" value="MITOFERRIN-1-RELATED"/>
    <property type="match status" value="1"/>
</dbReference>
<keyword evidence="4" id="KW-0410">Iron transport</keyword>
<comment type="similarity">
    <text evidence="2 13">Belongs to the mitochondrial carrier (TC 2.A.29) family.</text>
</comment>
<evidence type="ECO:0000256" key="5">
    <source>
        <dbReference type="ARBA" id="ARBA00022692"/>
    </source>
</evidence>
<dbReference type="InterPro" id="IPR023395">
    <property type="entry name" value="MCP_dom_sf"/>
</dbReference>
<evidence type="ECO:0000256" key="6">
    <source>
        <dbReference type="ARBA" id="ARBA00022792"/>
    </source>
</evidence>
<organism evidence="14 15">
    <name type="scientific">Orchesella cincta</name>
    <name type="common">Springtail</name>
    <name type="synonym">Podura cincta</name>
    <dbReference type="NCBI Taxonomy" id="48709"/>
    <lineage>
        <taxon>Eukaryota</taxon>
        <taxon>Metazoa</taxon>
        <taxon>Ecdysozoa</taxon>
        <taxon>Arthropoda</taxon>
        <taxon>Hexapoda</taxon>
        <taxon>Collembola</taxon>
        <taxon>Entomobryomorpha</taxon>
        <taxon>Entomobryoidea</taxon>
        <taxon>Orchesellidae</taxon>
        <taxon>Orchesellinae</taxon>
        <taxon>Orchesella</taxon>
    </lineage>
</organism>
<evidence type="ECO:0000256" key="4">
    <source>
        <dbReference type="ARBA" id="ARBA00022496"/>
    </source>
</evidence>
<dbReference type="GO" id="GO:0048250">
    <property type="term" value="P:iron import into the mitochondrion"/>
    <property type="evidence" value="ECO:0007669"/>
    <property type="project" value="TreeGrafter"/>
</dbReference>
<dbReference type="SUPFAM" id="SSF103506">
    <property type="entry name" value="Mitochondrial carrier"/>
    <property type="match status" value="1"/>
</dbReference>
<evidence type="ECO:0000256" key="3">
    <source>
        <dbReference type="ARBA" id="ARBA00022448"/>
    </source>
</evidence>
<dbReference type="STRING" id="48709.A0A1D2MRZ6"/>
<comment type="subcellular location">
    <subcellularLocation>
        <location evidence="1">Mitochondrion inner membrane</location>
        <topology evidence="1">Multi-pass membrane protein</topology>
    </subcellularLocation>
</comment>
<evidence type="ECO:0000313" key="14">
    <source>
        <dbReference type="EMBL" id="ODM95879.1"/>
    </source>
</evidence>
<evidence type="ECO:0000256" key="12">
    <source>
        <dbReference type="PROSITE-ProRule" id="PRU00282"/>
    </source>
</evidence>
<evidence type="ECO:0000256" key="7">
    <source>
        <dbReference type="ARBA" id="ARBA00022989"/>
    </source>
</evidence>
<dbReference type="GO" id="GO:0015093">
    <property type="term" value="F:ferrous iron transmembrane transporter activity"/>
    <property type="evidence" value="ECO:0007669"/>
    <property type="project" value="TreeGrafter"/>
</dbReference>
<dbReference type="AlphaFoldDB" id="A0A1D2MRZ6"/>
<feature type="repeat" description="Solcar" evidence="12">
    <location>
        <begin position="1"/>
        <end position="53"/>
    </location>
</feature>
<proteinExistence type="inferred from homology"/>
<keyword evidence="8" id="KW-0408">Iron</keyword>
<protein>
    <submittedName>
        <fullName evidence="14">Mitoferrin-2</fullName>
    </submittedName>
</protein>
<name>A0A1D2MRZ6_ORCCI</name>
<evidence type="ECO:0000256" key="8">
    <source>
        <dbReference type="ARBA" id="ARBA00023004"/>
    </source>
</evidence>
<keyword evidence="9" id="KW-0406">Ion transport</keyword>
<comment type="caution">
    <text evidence="14">The sequence shown here is derived from an EMBL/GenBank/DDBJ whole genome shotgun (WGS) entry which is preliminary data.</text>
</comment>
<evidence type="ECO:0000256" key="1">
    <source>
        <dbReference type="ARBA" id="ARBA00004448"/>
    </source>
</evidence>
<sequence length="122" mass="13760">MYGSPYKSCWDCIMKTYRGEGVTAFYRSYTTQLSMNIPFQSLHFMVYESMQNITNKEKTYNPKAHMVSGALAGAFASAVTTPLDVCKTLLNTQETTTLKTLLGRHKSMGCCTQSGRFIRLEE</sequence>
<dbReference type="Proteomes" id="UP000094527">
    <property type="component" value="Unassembled WGS sequence"/>
</dbReference>
<accession>A0A1D2MRZ6</accession>
<evidence type="ECO:0000256" key="11">
    <source>
        <dbReference type="ARBA" id="ARBA00023136"/>
    </source>
</evidence>
<evidence type="ECO:0000256" key="13">
    <source>
        <dbReference type="RuleBase" id="RU000488"/>
    </source>
</evidence>
<dbReference type="GO" id="GO:0005743">
    <property type="term" value="C:mitochondrial inner membrane"/>
    <property type="evidence" value="ECO:0007669"/>
    <property type="project" value="UniProtKB-SubCell"/>
</dbReference>
<dbReference type="Gene3D" id="1.50.40.10">
    <property type="entry name" value="Mitochondrial carrier domain"/>
    <property type="match status" value="1"/>
</dbReference>
<keyword evidence="10" id="KW-0496">Mitochondrion</keyword>
<keyword evidence="11 12" id="KW-0472">Membrane</keyword>
<keyword evidence="6" id="KW-0999">Mitochondrion inner membrane</keyword>
<gene>
    <name evidence="14" type="ORF">Ocin01_10800</name>
</gene>
<keyword evidence="3 13" id="KW-0813">Transport</keyword>